<dbReference type="RefSeq" id="WP_306734787.1">
    <property type="nucleotide sequence ID" value="NZ_JANHAX010000002.1"/>
</dbReference>
<dbReference type="Proteomes" id="UP001226762">
    <property type="component" value="Unassembled WGS sequence"/>
</dbReference>
<feature type="chain" id="PRO_5042265214" evidence="1">
    <location>
        <begin position="19"/>
        <end position="360"/>
    </location>
</feature>
<dbReference type="AlphaFoldDB" id="A0AAE4B5Q4"/>
<organism evidence="2 3">
    <name type="scientific">Marimonas arenosa</name>
    <dbReference type="NCBI Taxonomy" id="1795305"/>
    <lineage>
        <taxon>Bacteria</taxon>
        <taxon>Pseudomonadati</taxon>
        <taxon>Pseudomonadota</taxon>
        <taxon>Alphaproteobacteria</taxon>
        <taxon>Rhodobacterales</taxon>
        <taxon>Paracoccaceae</taxon>
        <taxon>Marimonas</taxon>
    </lineage>
</organism>
<keyword evidence="3" id="KW-1185">Reference proteome</keyword>
<reference evidence="2" key="1">
    <citation type="submission" date="2022-07" db="EMBL/GenBank/DDBJ databases">
        <authorList>
            <person name="Otstavnykh N."/>
            <person name="Isaeva M."/>
            <person name="Bystritskaya E."/>
        </authorList>
    </citation>
    <scope>NUCLEOTIDE SEQUENCE</scope>
    <source>
        <strain evidence="2">KCTC 52189</strain>
    </source>
</reference>
<feature type="signal peptide" evidence="1">
    <location>
        <begin position="1"/>
        <end position="18"/>
    </location>
</feature>
<gene>
    <name evidence="2" type="ORF">NO357_06320</name>
</gene>
<evidence type="ECO:0000313" key="3">
    <source>
        <dbReference type="Proteomes" id="UP001226762"/>
    </source>
</evidence>
<evidence type="ECO:0000313" key="2">
    <source>
        <dbReference type="EMBL" id="MDQ2089511.1"/>
    </source>
</evidence>
<comment type="caution">
    <text evidence="2">The sequence shown here is derived from an EMBL/GenBank/DDBJ whole genome shotgun (WGS) entry which is preliminary data.</text>
</comment>
<sequence>MTRSLTIILITCMLPVMATAQAPRMAALTVTGQSTCTHTGAGVDRQSSEETVTFTLPASDGPVSGQGTYTVRGTLGPYVLSGINAVSGHVRDDSELVLTYLQWNYNGEWMPSESPFVPTQGQPVIIPLEPGGETVVQFTNAGPAEAPCTGKITYRLDFERETQVWQVAMPGHVRIVYHNLYAQVDPATGAYMPLNYTHGFTFQYQLGAEVTLEKRKGNWSYKSGKVTQAQVVPEYEQAPPLYKVLGQSCERCAKVAALKGSALSGTSDGKTLQLGWPDIRPVATVDSKFAMKCAPGPHFSTCQNNIKYGTSFSIEDGYFLDRAGSHILALKDGPDPKKDGKAKATSTLDLRHNYTLKRLK</sequence>
<name>A0AAE4B5Q4_9RHOB</name>
<accession>A0AAE4B5Q4</accession>
<evidence type="ECO:0000256" key="1">
    <source>
        <dbReference type="SAM" id="SignalP"/>
    </source>
</evidence>
<proteinExistence type="predicted"/>
<protein>
    <submittedName>
        <fullName evidence="2">Uncharacterized protein</fullName>
    </submittedName>
</protein>
<keyword evidence="1" id="KW-0732">Signal</keyword>
<dbReference type="EMBL" id="JANHAX010000002">
    <property type="protein sequence ID" value="MDQ2089511.1"/>
    <property type="molecule type" value="Genomic_DNA"/>
</dbReference>
<reference evidence="2" key="2">
    <citation type="submission" date="2023-02" db="EMBL/GenBank/DDBJ databases">
        <title>'Rhodoalgimonas zhirmunskyi' gen. nov., isolated from a red alga.</title>
        <authorList>
            <person name="Nedashkovskaya O.I."/>
            <person name="Otstavnykh N.Y."/>
            <person name="Bystritskaya E.P."/>
            <person name="Balabanova L.A."/>
            <person name="Isaeva M.P."/>
        </authorList>
    </citation>
    <scope>NUCLEOTIDE SEQUENCE</scope>
    <source>
        <strain evidence="2">KCTC 52189</strain>
    </source>
</reference>